<protein>
    <submittedName>
        <fullName evidence="2">Uncharacterized protein</fullName>
    </submittedName>
</protein>
<keyword evidence="3" id="KW-1185">Reference proteome</keyword>
<dbReference type="GO" id="GO:0009507">
    <property type="term" value="C:chloroplast"/>
    <property type="evidence" value="ECO:0007669"/>
    <property type="project" value="TreeGrafter"/>
</dbReference>
<dbReference type="EMBL" id="PNBA02000001">
    <property type="protein sequence ID" value="KAG6436734.1"/>
    <property type="molecule type" value="Genomic_DNA"/>
</dbReference>
<evidence type="ECO:0000313" key="3">
    <source>
        <dbReference type="Proteomes" id="UP000298416"/>
    </source>
</evidence>
<dbReference type="PANTHER" id="PTHR36347:SF1">
    <property type="entry name" value="EXPRESSED PROTEIN"/>
    <property type="match status" value="1"/>
</dbReference>
<feature type="region of interest" description="Disordered" evidence="1">
    <location>
        <begin position="243"/>
        <end position="277"/>
    </location>
</feature>
<gene>
    <name evidence="2" type="ORF">SASPL_101636</name>
</gene>
<dbReference type="Pfam" id="PF12609">
    <property type="entry name" value="DUF3774"/>
    <property type="match status" value="1"/>
</dbReference>
<dbReference type="Gene3D" id="1.10.472.10">
    <property type="entry name" value="Cyclin-like"/>
    <property type="match status" value="2"/>
</dbReference>
<comment type="caution">
    <text evidence="2">The sequence shown here is derived from an EMBL/GenBank/DDBJ whole genome shotgun (WGS) entry which is preliminary data.</text>
</comment>
<feature type="compositionally biased region" description="Basic and acidic residues" evidence="1">
    <location>
        <begin position="243"/>
        <end position="256"/>
    </location>
</feature>
<dbReference type="AlphaFoldDB" id="A0A8X8YS78"/>
<organism evidence="2">
    <name type="scientific">Salvia splendens</name>
    <name type="common">Scarlet sage</name>
    <dbReference type="NCBI Taxonomy" id="180675"/>
    <lineage>
        <taxon>Eukaryota</taxon>
        <taxon>Viridiplantae</taxon>
        <taxon>Streptophyta</taxon>
        <taxon>Embryophyta</taxon>
        <taxon>Tracheophyta</taxon>
        <taxon>Spermatophyta</taxon>
        <taxon>Magnoliopsida</taxon>
        <taxon>eudicotyledons</taxon>
        <taxon>Gunneridae</taxon>
        <taxon>Pentapetalae</taxon>
        <taxon>asterids</taxon>
        <taxon>lamiids</taxon>
        <taxon>Lamiales</taxon>
        <taxon>Lamiaceae</taxon>
        <taxon>Nepetoideae</taxon>
        <taxon>Mentheae</taxon>
        <taxon>Salviinae</taxon>
        <taxon>Salvia</taxon>
        <taxon>Salvia subgen. Calosphace</taxon>
        <taxon>core Calosphace</taxon>
    </lineage>
</organism>
<proteinExistence type="predicted"/>
<dbReference type="Proteomes" id="UP000298416">
    <property type="component" value="Unassembled WGS sequence"/>
</dbReference>
<evidence type="ECO:0000256" key="1">
    <source>
        <dbReference type="SAM" id="MobiDB-lite"/>
    </source>
</evidence>
<reference evidence="2" key="2">
    <citation type="submission" date="2020-08" db="EMBL/GenBank/DDBJ databases">
        <title>Plant Genome Project.</title>
        <authorList>
            <person name="Zhang R.-G."/>
        </authorList>
    </citation>
    <scope>NUCLEOTIDE SEQUENCE</scope>
    <source>
        <strain evidence="2">Huo1</strain>
        <tissue evidence="2">Leaf</tissue>
    </source>
</reference>
<name>A0A8X8YS78_SALSN</name>
<evidence type="ECO:0000313" key="2">
    <source>
        <dbReference type="EMBL" id="KAG6436734.1"/>
    </source>
</evidence>
<sequence>MNESVKSGNANLKIGREILTSGSALTTNRSISLPTYTSRCPSGMPPEEERFRSDSDLSSHYCDESPTLDNLLMSFLGRRKIGNGIGVLETTRDNDGGLIFNSATIKRMEMLILGALKWRMRSVNPFSFLNYFVSLFDFGDAERLIQSLKNRGAQIIFKSQHDKSNDCSNKRWLGNSASIGAVEALKDQLGVYRWNYVIRSVEQRTKSRVQTYYHKHVVSPASAAGAPSGSRAPEGNMLGLQERAERREQSVKKKSDSNAAQGEGGRAAAKKQASKDCESMSLSEKAVGLYVGEKGLLFWLTNSPTLPSSS</sequence>
<reference evidence="2" key="1">
    <citation type="submission" date="2018-01" db="EMBL/GenBank/DDBJ databases">
        <authorList>
            <person name="Mao J.F."/>
        </authorList>
    </citation>
    <scope>NUCLEOTIDE SEQUENCE</scope>
    <source>
        <strain evidence="2">Huo1</strain>
        <tissue evidence="2">Leaf</tissue>
    </source>
</reference>
<dbReference type="InterPro" id="IPR022251">
    <property type="entry name" value="DUF3774_wound-induced"/>
</dbReference>
<dbReference type="PANTHER" id="PTHR36347">
    <property type="entry name" value="EXPRESSED PROTEIN"/>
    <property type="match status" value="1"/>
</dbReference>
<accession>A0A8X8YS78</accession>